<evidence type="ECO:0000256" key="4">
    <source>
        <dbReference type="ARBA" id="ARBA00022490"/>
    </source>
</evidence>
<evidence type="ECO:0000256" key="8">
    <source>
        <dbReference type="ARBA" id="ARBA00023125"/>
    </source>
</evidence>
<dbReference type="InterPro" id="IPR010998">
    <property type="entry name" value="Integrase_recombinase_N"/>
</dbReference>
<feature type="active site" description="O-(3'-phospho-DNA)-tyrosine intermediate" evidence="11">
    <location>
        <position position="283"/>
    </location>
</feature>
<dbReference type="InterPro" id="IPR002104">
    <property type="entry name" value="Integrase_catalytic"/>
</dbReference>
<feature type="active site" evidence="11">
    <location>
        <position position="274"/>
    </location>
</feature>
<evidence type="ECO:0000256" key="2">
    <source>
        <dbReference type="ARBA" id="ARBA00006657"/>
    </source>
</evidence>
<evidence type="ECO:0000313" key="14">
    <source>
        <dbReference type="EMBL" id="RAJ96416.1"/>
    </source>
</evidence>
<dbReference type="InterPro" id="IPR044068">
    <property type="entry name" value="CB"/>
</dbReference>
<keyword evidence="9 11" id="KW-0233">DNA recombination</keyword>
<dbReference type="RefSeq" id="WP_111569820.1">
    <property type="nucleotide sequence ID" value="NZ_PIPK01000009.1"/>
</dbReference>
<dbReference type="Proteomes" id="UP000287865">
    <property type="component" value="Unassembled WGS sequence"/>
</dbReference>
<dbReference type="AlphaFoldDB" id="A0A327WUB7"/>
<reference evidence="14 16" key="2">
    <citation type="submission" date="2018-06" db="EMBL/GenBank/DDBJ databases">
        <title>Genomic Encyclopedia of Type Strains, Phase III (KMG-III): the genomes of soil and plant-associated and newly described type strains.</title>
        <authorList>
            <person name="Whitman W."/>
        </authorList>
    </citation>
    <scope>NUCLEOTIDE SEQUENCE [LARGE SCALE GENOMIC DNA]</scope>
    <source>
        <strain evidence="14 16">CGMCC 1.15366</strain>
    </source>
</reference>
<evidence type="ECO:0000256" key="9">
    <source>
        <dbReference type="ARBA" id="ARBA00023172"/>
    </source>
</evidence>
<keyword evidence="17" id="KW-1185">Reference proteome</keyword>
<dbReference type="CDD" id="cd00798">
    <property type="entry name" value="INT_XerDC_C"/>
    <property type="match status" value="1"/>
</dbReference>
<feature type="active site" evidence="11">
    <location>
        <position position="251"/>
    </location>
</feature>
<reference evidence="15 17" key="1">
    <citation type="journal article" date="2018" name="Front. Microbiol.">
        <title>Genome-Based Analysis Reveals the Taxonomy and Diversity of the Family Idiomarinaceae.</title>
        <authorList>
            <person name="Liu Y."/>
            <person name="Lai Q."/>
            <person name="Shao Z."/>
        </authorList>
    </citation>
    <scope>NUCLEOTIDE SEQUENCE [LARGE SCALE GENOMIC DNA]</scope>
    <source>
        <strain evidence="15 17">CF12-14</strain>
    </source>
</reference>
<dbReference type="EMBL" id="PIPK01000009">
    <property type="protein sequence ID" value="RUO22809.1"/>
    <property type="molecule type" value="Genomic_DNA"/>
</dbReference>
<evidence type="ECO:0000256" key="6">
    <source>
        <dbReference type="ARBA" id="ARBA00022829"/>
    </source>
</evidence>
<protein>
    <recommendedName>
        <fullName evidence="3 11">Tyrosine recombinase XerC</fullName>
    </recommendedName>
</protein>
<dbReference type="InterPro" id="IPR023009">
    <property type="entry name" value="Tyrosine_recombinase_XerC/XerD"/>
</dbReference>
<gene>
    <name evidence="11" type="primary">xerC</name>
    <name evidence="14" type="ORF">B0I24_10997</name>
    <name evidence="15" type="ORF">CWE07_10030</name>
</gene>
<feature type="domain" description="Core-binding (CB)" evidence="13">
    <location>
        <begin position="3"/>
        <end position="89"/>
    </location>
</feature>
<dbReference type="InterPro" id="IPR011931">
    <property type="entry name" value="Recomb_XerC"/>
</dbReference>
<keyword evidence="5 11" id="KW-0132">Cell division</keyword>
<dbReference type="PANTHER" id="PTHR30349">
    <property type="entry name" value="PHAGE INTEGRASE-RELATED"/>
    <property type="match status" value="1"/>
</dbReference>
<dbReference type="InterPro" id="IPR050090">
    <property type="entry name" value="Tyrosine_recombinase_XerCD"/>
</dbReference>
<proteinExistence type="inferred from homology"/>
<dbReference type="EMBL" id="QLMD01000009">
    <property type="protein sequence ID" value="RAJ96416.1"/>
    <property type="molecule type" value="Genomic_DNA"/>
</dbReference>
<dbReference type="NCBIfam" id="NF001399">
    <property type="entry name" value="PRK00283.1"/>
    <property type="match status" value="1"/>
</dbReference>
<dbReference type="OrthoDB" id="9801717at2"/>
<comment type="subunit">
    <text evidence="11">Forms a cyclic heterotetrameric complex composed of two molecules of XerC and two molecules of XerD.</text>
</comment>
<evidence type="ECO:0000313" key="16">
    <source>
        <dbReference type="Proteomes" id="UP000249203"/>
    </source>
</evidence>
<name>A0A327WUB7_9GAMM</name>
<dbReference type="Proteomes" id="UP000249203">
    <property type="component" value="Unassembled WGS sequence"/>
</dbReference>
<evidence type="ECO:0000256" key="10">
    <source>
        <dbReference type="ARBA" id="ARBA00023306"/>
    </source>
</evidence>
<evidence type="ECO:0000256" key="1">
    <source>
        <dbReference type="ARBA" id="ARBA00004496"/>
    </source>
</evidence>
<dbReference type="SUPFAM" id="SSF56349">
    <property type="entry name" value="DNA breaking-rejoining enzymes"/>
    <property type="match status" value="1"/>
</dbReference>
<dbReference type="GO" id="GO:0007059">
    <property type="term" value="P:chromosome segregation"/>
    <property type="evidence" value="ECO:0007669"/>
    <property type="project" value="UniProtKB-UniRule"/>
</dbReference>
<feature type="domain" description="Tyr recombinase" evidence="12">
    <location>
        <begin position="110"/>
        <end position="296"/>
    </location>
</feature>
<feature type="active site" evidence="11">
    <location>
        <position position="248"/>
    </location>
</feature>
<feature type="active site" evidence="11">
    <location>
        <position position="149"/>
    </location>
</feature>
<comment type="caution">
    <text evidence="14">The sequence shown here is derived from an EMBL/GenBank/DDBJ whole genome shotgun (WGS) entry which is preliminary data.</text>
</comment>
<accession>A0A327WUB7</accession>
<keyword evidence="7 11" id="KW-0229">DNA integration</keyword>
<comment type="similarity">
    <text evidence="2 11">Belongs to the 'phage' integrase family. XerC subfamily.</text>
</comment>
<dbReference type="HAMAP" id="MF_01808">
    <property type="entry name" value="Recomb_XerC_XerD"/>
    <property type="match status" value="1"/>
</dbReference>
<dbReference type="InterPro" id="IPR004107">
    <property type="entry name" value="Integrase_SAM-like_N"/>
</dbReference>
<dbReference type="Pfam" id="PF00589">
    <property type="entry name" value="Phage_integrase"/>
    <property type="match status" value="1"/>
</dbReference>
<dbReference type="GO" id="GO:0006313">
    <property type="term" value="P:DNA transposition"/>
    <property type="evidence" value="ECO:0007669"/>
    <property type="project" value="UniProtKB-UniRule"/>
</dbReference>
<dbReference type="InterPro" id="IPR011010">
    <property type="entry name" value="DNA_brk_join_enz"/>
</dbReference>
<dbReference type="NCBIfam" id="TIGR02224">
    <property type="entry name" value="recomb_XerC"/>
    <property type="match status" value="1"/>
</dbReference>
<feature type="active site" evidence="11">
    <location>
        <position position="172"/>
    </location>
</feature>
<evidence type="ECO:0000259" key="13">
    <source>
        <dbReference type="PROSITE" id="PS51900"/>
    </source>
</evidence>
<evidence type="ECO:0000313" key="17">
    <source>
        <dbReference type="Proteomes" id="UP000287865"/>
    </source>
</evidence>
<evidence type="ECO:0000256" key="3">
    <source>
        <dbReference type="ARBA" id="ARBA00015804"/>
    </source>
</evidence>
<evidence type="ECO:0000256" key="7">
    <source>
        <dbReference type="ARBA" id="ARBA00022908"/>
    </source>
</evidence>
<evidence type="ECO:0000313" key="15">
    <source>
        <dbReference type="EMBL" id="RUO22809.1"/>
    </source>
</evidence>
<sequence>MSHALEPSINAFIDYLHSARGYSVLTCQTYQRQLNACADVLHQQGLSNWQGLTSRAIESLLISWRRNEVGIATINQRLAALRSFAEFLLRQGVLSSNPAKLVKAPKAPRRLPKNMDVDGVAHLLDETPTDALGIRDRAMFELIYSSGLRVSELVAVNVSDLNASRELRVTGKGQKTRIVPYGREAERWLNAWLEVRSQWLVTPSVAAKASHQGLFISQRGGRLTARSVQLRLRDWAQRRGMPEHVHPHKLRHSFASHVLESSGDLRAVQELLGHANLSTTQVYTHLDFQHLAKVYDTAHPRARKNRKPEK</sequence>
<dbReference type="GO" id="GO:0003677">
    <property type="term" value="F:DNA binding"/>
    <property type="evidence" value="ECO:0007669"/>
    <property type="project" value="UniProtKB-UniRule"/>
</dbReference>
<dbReference type="GO" id="GO:0051301">
    <property type="term" value="P:cell division"/>
    <property type="evidence" value="ECO:0007669"/>
    <property type="project" value="UniProtKB-UniRule"/>
</dbReference>
<dbReference type="PANTHER" id="PTHR30349:SF81">
    <property type="entry name" value="TYROSINE RECOMBINASE XERC"/>
    <property type="match status" value="1"/>
</dbReference>
<dbReference type="Gene3D" id="1.10.443.10">
    <property type="entry name" value="Intergrase catalytic core"/>
    <property type="match status" value="1"/>
</dbReference>
<keyword evidence="4 11" id="KW-0963">Cytoplasm</keyword>
<dbReference type="PROSITE" id="PS51898">
    <property type="entry name" value="TYR_RECOMBINASE"/>
    <property type="match status" value="1"/>
</dbReference>
<keyword evidence="10 11" id="KW-0131">Cell cycle</keyword>
<dbReference type="GO" id="GO:0009037">
    <property type="term" value="F:tyrosine-based site-specific recombinase activity"/>
    <property type="evidence" value="ECO:0007669"/>
    <property type="project" value="UniProtKB-UniRule"/>
</dbReference>
<organism evidence="14 16">
    <name type="scientific">Aliidiomarina maris</name>
    <dbReference type="NCBI Taxonomy" id="531312"/>
    <lineage>
        <taxon>Bacteria</taxon>
        <taxon>Pseudomonadati</taxon>
        <taxon>Pseudomonadota</taxon>
        <taxon>Gammaproteobacteria</taxon>
        <taxon>Alteromonadales</taxon>
        <taxon>Idiomarinaceae</taxon>
        <taxon>Aliidiomarina</taxon>
    </lineage>
</organism>
<comment type="subcellular location">
    <subcellularLocation>
        <location evidence="1 11">Cytoplasm</location>
    </subcellularLocation>
</comment>
<dbReference type="InterPro" id="IPR013762">
    <property type="entry name" value="Integrase-like_cat_sf"/>
</dbReference>
<keyword evidence="6 11" id="KW-0159">Chromosome partition</keyword>
<dbReference type="Pfam" id="PF02899">
    <property type="entry name" value="Phage_int_SAM_1"/>
    <property type="match status" value="1"/>
</dbReference>
<evidence type="ECO:0000256" key="11">
    <source>
        <dbReference type="HAMAP-Rule" id="MF_01808"/>
    </source>
</evidence>
<dbReference type="PROSITE" id="PS51900">
    <property type="entry name" value="CB"/>
    <property type="match status" value="1"/>
</dbReference>
<dbReference type="SUPFAM" id="SSF47823">
    <property type="entry name" value="lambda integrase-like, N-terminal domain"/>
    <property type="match status" value="1"/>
</dbReference>
<dbReference type="Gene3D" id="1.10.150.130">
    <property type="match status" value="1"/>
</dbReference>
<comment type="function">
    <text evidence="11">Site-specific tyrosine recombinase, which acts by catalyzing the cutting and rejoining of the recombining DNA molecules. The XerC-XerD complex is essential to convert dimers of the bacterial chromosome into monomers to permit their segregation at cell division. It also contributes to the segregational stability of plasmids.</text>
</comment>
<evidence type="ECO:0000259" key="12">
    <source>
        <dbReference type="PROSITE" id="PS51898"/>
    </source>
</evidence>
<dbReference type="GO" id="GO:0005737">
    <property type="term" value="C:cytoplasm"/>
    <property type="evidence" value="ECO:0007669"/>
    <property type="project" value="UniProtKB-SubCell"/>
</dbReference>
<evidence type="ECO:0000256" key="5">
    <source>
        <dbReference type="ARBA" id="ARBA00022618"/>
    </source>
</evidence>
<keyword evidence="8 11" id="KW-0238">DNA-binding</keyword>